<accession>A0A2P2J3W7</accession>
<organism evidence="1">
    <name type="scientific">Rhizophora mucronata</name>
    <name type="common">Asiatic mangrove</name>
    <dbReference type="NCBI Taxonomy" id="61149"/>
    <lineage>
        <taxon>Eukaryota</taxon>
        <taxon>Viridiplantae</taxon>
        <taxon>Streptophyta</taxon>
        <taxon>Embryophyta</taxon>
        <taxon>Tracheophyta</taxon>
        <taxon>Spermatophyta</taxon>
        <taxon>Magnoliopsida</taxon>
        <taxon>eudicotyledons</taxon>
        <taxon>Gunneridae</taxon>
        <taxon>Pentapetalae</taxon>
        <taxon>rosids</taxon>
        <taxon>fabids</taxon>
        <taxon>Malpighiales</taxon>
        <taxon>Rhizophoraceae</taxon>
        <taxon>Rhizophora</taxon>
    </lineage>
</organism>
<dbReference type="AlphaFoldDB" id="A0A2P2J3W7"/>
<reference evidence="1" key="1">
    <citation type="submission" date="2018-02" db="EMBL/GenBank/DDBJ databases">
        <title>Rhizophora mucronata_Transcriptome.</title>
        <authorList>
            <person name="Meera S.P."/>
            <person name="Sreeshan A."/>
            <person name="Augustine A."/>
        </authorList>
    </citation>
    <scope>NUCLEOTIDE SEQUENCE</scope>
    <source>
        <tissue evidence="1">Leaf</tissue>
    </source>
</reference>
<dbReference type="EMBL" id="GGEC01007711">
    <property type="protein sequence ID" value="MBW88194.1"/>
    <property type="molecule type" value="Transcribed_RNA"/>
</dbReference>
<protein>
    <submittedName>
        <fullName evidence="1">Uncharacterized protein</fullName>
    </submittedName>
</protein>
<evidence type="ECO:0000313" key="1">
    <source>
        <dbReference type="EMBL" id="MBW88194.1"/>
    </source>
</evidence>
<sequence length="24" mass="2939">MPTWMNFFDIYSYLKEGNMIPEVL</sequence>
<proteinExistence type="predicted"/>
<name>A0A2P2J3W7_RHIMU</name>